<dbReference type="GO" id="GO:0006790">
    <property type="term" value="P:sulfur compound metabolic process"/>
    <property type="evidence" value="ECO:0007669"/>
    <property type="project" value="TreeGrafter"/>
</dbReference>
<evidence type="ECO:0000256" key="3">
    <source>
        <dbReference type="ARBA" id="ARBA00022723"/>
    </source>
</evidence>
<gene>
    <name evidence="7" type="primary">yedY_1</name>
    <name evidence="7" type="ORF">Mal4_01760</name>
</gene>
<dbReference type="GO" id="GO:0008482">
    <property type="term" value="F:sulfite oxidase activity"/>
    <property type="evidence" value="ECO:0007669"/>
    <property type="project" value="TreeGrafter"/>
</dbReference>
<evidence type="ECO:0000313" key="7">
    <source>
        <dbReference type="EMBL" id="QDU35894.1"/>
    </source>
</evidence>
<keyword evidence="8" id="KW-1185">Reference proteome</keyword>
<dbReference type="InterPro" id="IPR005066">
    <property type="entry name" value="MoCF_OxRdtse_dimer"/>
</dbReference>
<dbReference type="PANTHER" id="PTHR19372:SF7">
    <property type="entry name" value="SULFITE OXIDASE, MITOCHONDRIAL"/>
    <property type="match status" value="1"/>
</dbReference>
<dbReference type="PROSITE" id="PS51318">
    <property type="entry name" value="TAT"/>
    <property type="match status" value="1"/>
</dbReference>
<evidence type="ECO:0000256" key="2">
    <source>
        <dbReference type="ARBA" id="ARBA00022505"/>
    </source>
</evidence>
<dbReference type="Pfam" id="PF03404">
    <property type="entry name" value="Mo-co_dimer"/>
    <property type="match status" value="1"/>
</dbReference>
<dbReference type="Pfam" id="PF00174">
    <property type="entry name" value="Oxidored_molyb"/>
    <property type="match status" value="1"/>
</dbReference>
<dbReference type="Proteomes" id="UP000320496">
    <property type="component" value="Chromosome"/>
</dbReference>
<accession>A0A517Z082</accession>
<dbReference type="InterPro" id="IPR036374">
    <property type="entry name" value="OxRdtase_Mopterin-bd_sf"/>
</dbReference>
<evidence type="ECO:0000259" key="6">
    <source>
        <dbReference type="Pfam" id="PF03404"/>
    </source>
</evidence>
<dbReference type="EMBL" id="CP036275">
    <property type="protein sequence ID" value="QDU35894.1"/>
    <property type="molecule type" value="Genomic_DNA"/>
</dbReference>
<organism evidence="7 8">
    <name type="scientific">Maioricimonas rarisocia</name>
    <dbReference type="NCBI Taxonomy" id="2528026"/>
    <lineage>
        <taxon>Bacteria</taxon>
        <taxon>Pseudomonadati</taxon>
        <taxon>Planctomycetota</taxon>
        <taxon>Planctomycetia</taxon>
        <taxon>Planctomycetales</taxon>
        <taxon>Planctomycetaceae</taxon>
        <taxon>Maioricimonas</taxon>
    </lineage>
</organism>
<dbReference type="KEGG" id="mri:Mal4_01760"/>
<dbReference type="Gene3D" id="3.90.420.10">
    <property type="entry name" value="Oxidoreductase, molybdopterin-binding domain"/>
    <property type="match status" value="1"/>
</dbReference>
<dbReference type="InterPro" id="IPR000572">
    <property type="entry name" value="OxRdtase_Mopterin-bd_dom"/>
</dbReference>
<dbReference type="SUPFAM" id="SSF81296">
    <property type="entry name" value="E set domains"/>
    <property type="match status" value="1"/>
</dbReference>
<dbReference type="SUPFAM" id="SSF56524">
    <property type="entry name" value="Oxidoreductase molybdopterin-binding domain"/>
    <property type="match status" value="1"/>
</dbReference>
<comment type="cofactor">
    <cofactor evidence="1">
        <name>Mo-molybdopterin</name>
        <dbReference type="ChEBI" id="CHEBI:71302"/>
    </cofactor>
</comment>
<dbReference type="GO" id="GO:0043546">
    <property type="term" value="F:molybdopterin cofactor binding"/>
    <property type="evidence" value="ECO:0007669"/>
    <property type="project" value="TreeGrafter"/>
</dbReference>
<evidence type="ECO:0000313" key="8">
    <source>
        <dbReference type="Proteomes" id="UP000320496"/>
    </source>
</evidence>
<keyword evidence="4 7" id="KW-0560">Oxidoreductase</keyword>
<keyword evidence="2" id="KW-0500">Molybdenum</keyword>
<feature type="domain" description="Oxidoreductase molybdopterin-binding" evidence="5">
    <location>
        <begin position="77"/>
        <end position="246"/>
    </location>
</feature>
<proteinExistence type="predicted"/>
<keyword evidence="3" id="KW-0479">Metal-binding</keyword>
<evidence type="ECO:0000256" key="4">
    <source>
        <dbReference type="ARBA" id="ARBA00023002"/>
    </source>
</evidence>
<sequence>MTDTSISRRDILKSGSVAAGLAWLGFLDPSFAFPAQAADEELVPFLNMPRSRPGILDWETLDSWLTPDDQVFSVSHYGNPKVEPDEYQLEITGLVERPKTFTLDELKALPQVDQLMTLECAGNGVSKGFMGAIYNSRWTGTPLAPLLEECGLKEEALEVVFIGTDRKEETLRAGTKRETTFEVPFGRSLSVEDAMRPELLLAYERNGEPLRQENGAPLRLIVPGCYGIANVKWLKRIEVRDRRYMGRYMARDYVTVRGEKRGDEVVFVETSVLGMNLKSIVARVTRQPAVDGMVPVKAYGAVWNDGTPIDRVEVRVDDGEWQQATIDAEPYSKYCWRFFSIDLGRLSPEKHTVVSRAIDINGRVQPTAEDDEIALKRTYWEAYEQWPREIDLSEA</sequence>
<dbReference type="EC" id="1.8.-.-" evidence="7"/>
<dbReference type="RefSeq" id="WP_145366599.1">
    <property type="nucleotide sequence ID" value="NZ_CP036275.1"/>
</dbReference>
<feature type="domain" description="Moybdenum cofactor oxidoreductase dimerisation" evidence="6">
    <location>
        <begin position="272"/>
        <end position="368"/>
    </location>
</feature>
<dbReference type="AlphaFoldDB" id="A0A517Z082"/>
<dbReference type="InterPro" id="IPR008335">
    <property type="entry name" value="Mopterin_OxRdtase_euk"/>
</dbReference>
<protein>
    <submittedName>
        <fullName evidence="7">Sulfoxide reductase catalytic subunit YedY</fullName>
        <ecNumber evidence="7">1.8.-.-</ecNumber>
    </submittedName>
</protein>
<dbReference type="Gene3D" id="2.60.40.650">
    <property type="match status" value="1"/>
</dbReference>
<dbReference type="GO" id="GO:0030151">
    <property type="term" value="F:molybdenum ion binding"/>
    <property type="evidence" value="ECO:0007669"/>
    <property type="project" value="InterPro"/>
</dbReference>
<dbReference type="PANTHER" id="PTHR19372">
    <property type="entry name" value="SULFITE REDUCTASE"/>
    <property type="match status" value="1"/>
</dbReference>
<dbReference type="InterPro" id="IPR014756">
    <property type="entry name" value="Ig_E-set"/>
</dbReference>
<dbReference type="GO" id="GO:0020037">
    <property type="term" value="F:heme binding"/>
    <property type="evidence" value="ECO:0007669"/>
    <property type="project" value="TreeGrafter"/>
</dbReference>
<dbReference type="CDD" id="cd02110">
    <property type="entry name" value="SO_family_Moco_dimer"/>
    <property type="match status" value="1"/>
</dbReference>
<dbReference type="InterPro" id="IPR006311">
    <property type="entry name" value="TAT_signal"/>
</dbReference>
<evidence type="ECO:0000256" key="1">
    <source>
        <dbReference type="ARBA" id="ARBA00001924"/>
    </source>
</evidence>
<dbReference type="PRINTS" id="PR00407">
    <property type="entry name" value="EUMOPTERIN"/>
</dbReference>
<evidence type="ECO:0000259" key="5">
    <source>
        <dbReference type="Pfam" id="PF00174"/>
    </source>
</evidence>
<name>A0A517Z082_9PLAN</name>
<dbReference type="OrthoDB" id="9778777at2"/>
<reference evidence="7 8" key="1">
    <citation type="submission" date="2019-02" db="EMBL/GenBank/DDBJ databases">
        <title>Deep-cultivation of Planctomycetes and their phenomic and genomic characterization uncovers novel biology.</title>
        <authorList>
            <person name="Wiegand S."/>
            <person name="Jogler M."/>
            <person name="Boedeker C."/>
            <person name="Pinto D."/>
            <person name="Vollmers J."/>
            <person name="Rivas-Marin E."/>
            <person name="Kohn T."/>
            <person name="Peeters S.H."/>
            <person name="Heuer A."/>
            <person name="Rast P."/>
            <person name="Oberbeckmann S."/>
            <person name="Bunk B."/>
            <person name="Jeske O."/>
            <person name="Meyerdierks A."/>
            <person name="Storesund J.E."/>
            <person name="Kallscheuer N."/>
            <person name="Luecker S."/>
            <person name="Lage O.M."/>
            <person name="Pohl T."/>
            <person name="Merkel B.J."/>
            <person name="Hornburger P."/>
            <person name="Mueller R.-W."/>
            <person name="Bruemmer F."/>
            <person name="Labrenz M."/>
            <person name="Spormann A.M."/>
            <person name="Op den Camp H."/>
            <person name="Overmann J."/>
            <person name="Amann R."/>
            <person name="Jetten M.S.M."/>
            <person name="Mascher T."/>
            <person name="Medema M.H."/>
            <person name="Devos D.P."/>
            <person name="Kaster A.-K."/>
            <person name="Ovreas L."/>
            <person name="Rohde M."/>
            <person name="Galperin M.Y."/>
            <person name="Jogler C."/>
        </authorList>
    </citation>
    <scope>NUCLEOTIDE SEQUENCE [LARGE SCALE GENOMIC DNA]</scope>
    <source>
        <strain evidence="7 8">Mal4</strain>
    </source>
</reference>